<dbReference type="InterPro" id="IPR020946">
    <property type="entry name" value="Flavin_mOase-like"/>
</dbReference>
<gene>
    <name evidence="5" type="ORF">LANO_0A04280G</name>
</gene>
<protein>
    <submittedName>
        <fullName evidence="5">LANO_0A04280g1_1</fullName>
    </submittedName>
</protein>
<dbReference type="SUPFAM" id="SSF51905">
    <property type="entry name" value="FAD/NAD(P)-binding domain"/>
    <property type="match status" value="1"/>
</dbReference>
<proteinExistence type="inferred from homology"/>
<dbReference type="Proteomes" id="UP000189911">
    <property type="component" value="Chromosome A"/>
</dbReference>
<keyword evidence="3" id="KW-0274">FAD</keyword>
<evidence type="ECO:0000256" key="4">
    <source>
        <dbReference type="ARBA" id="ARBA00023002"/>
    </source>
</evidence>
<dbReference type="InterPro" id="IPR050346">
    <property type="entry name" value="FMO-like"/>
</dbReference>
<keyword evidence="2" id="KW-0285">Flavoprotein</keyword>
<dbReference type="Gene3D" id="3.50.50.60">
    <property type="entry name" value="FAD/NAD(P)-binding domain"/>
    <property type="match status" value="2"/>
</dbReference>
<comment type="similarity">
    <text evidence="1">Belongs to the FMO family.</text>
</comment>
<evidence type="ECO:0000313" key="6">
    <source>
        <dbReference type="Proteomes" id="UP000189911"/>
    </source>
</evidence>
<evidence type="ECO:0000256" key="2">
    <source>
        <dbReference type="ARBA" id="ARBA00022630"/>
    </source>
</evidence>
<dbReference type="GO" id="GO:0004499">
    <property type="term" value="F:N,N-dimethylaniline monooxygenase activity"/>
    <property type="evidence" value="ECO:0007669"/>
    <property type="project" value="InterPro"/>
</dbReference>
<keyword evidence="4" id="KW-0560">Oxidoreductase</keyword>
<dbReference type="PRINTS" id="PR00419">
    <property type="entry name" value="ADXRDTASE"/>
</dbReference>
<dbReference type="OrthoDB" id="66881at2759"/>
<dbReference type="EMBL" id="LT598449">
    <property type="protein sequence ID" value="SCU78865.1"/>
    <property type="molecule type" value="Genomic_DNA"/>
</dbReference>
<dbReference type="Pfam" id="PF00743">
    <property type="entry name" value="FMO-like"/>
    <property type="match status" value="1"/>
</dbReference>
<dbReference type="GO" id="GO:0050661">
    <property type="term" value="F:NADP binding"/>
    <property type="evidence" value="ECO:0007669"/>
    <property type="project" value="InterPro"/>
</dbReference>
<evidence type="ECO:0000256" key="1">
    <source>
        <dbReference type="ARBA" id="ARBA00009183"/>
    </source>
</evidence>
<accession>A0A1G4IQA2</accession>
<evidence type="ECO:0000313" key="5">
    <source>
        <dbReference type="EMBL" id="SCU78865.1"/>
    </source>
</evidence>
<dbReference type="InterPro" id="IPR036188">
    <property type="entry name" value="FAD/NAD-bd_sf"/>
</dbReference>
<keyword evidence="6" id="KW-1185">Reference proteome</keyword>
<organism evidence="5 6">
    <name type="scientific">Lachancea nothofagi CBS 11611</name>
    <dbReference type="NCBI Taxonomy" id="1266666"/>
    <lineage>
        <taxon>Eukaryota</taxon>
        <taxon>Fungi</taxon>
        <taxon>Dikarya</taxon>
        <taxon>Ascomycota</taxon>
        <taxon>Saccharomycotina</taxon>
        <taxon>Saccharomycetes</taxon>
        <taxon>Saccharomycetales</taxon>
        <taxon>Saccharomycetaceae</taxon>
        <taxon>Lachancea</taxon>
    </lineage>
</organism>
<sequence length="572" mass="64765">MGIIRKIAVIGGGPAGIIAANDLARQKDQDWQIVGFEARQNLGGVWSDTPGSKMESPDVFQQLRLSTADNPLTPESIFNYDSPVVENGRVVSLRSLSATSVSKPLKLVRKPLLRDGLIMSEKTGIYEELMTNVPGKLMKLSATEPDSSEKVSSQRNNPDIAPLIKLNDVKAGIDAIIEQTRSAQVFRLHTCVEYLDKLSPEKWIIIARKSEPGNDYDEWYMETFDAVIIANGHFMCPYVPYYMTPPQSDHSNIHEFNMRFPSALMHVKDLDLWYRKHLPKLQKESLNSKQKIVIVGKSFSAMDVLKRLVPLQDSGHNLEIIISTKTPPLPENKANPFCWFDQWLTETKKVEVKGPISHFLTERSTPALQFEDGTIAEQVSAVIFATGYLYTFPFISSKLLESYRVLITPDPRNNDSNPSNMSRVTGLYLHTFSIADPTMGFVGISSNATFQSFSISSRAIAGAWSKLNRLYDKEKPQDGPIYDSIWSQVLPSVQEQLKWSQERLVKTGNSAFYHFYYPLDTLFNDWLQYCKPLFSQEDQQEQLFPANSAELSKNGLKKLEELFFDKMGPERH</sequence>
<name>A0A1G4IQA2_9SACH</name>
<dbReference type="AlphaFoldDB" id="A0A1G4IQA2"/>
<dbReference type="GO" id="GO:0050660">
    <property type="term" value="F:flavin adenine dinucleotide binding"/>
    <property type="evidence" value="ECO:0007669"/>
    <property type="project" value="InterPro"/>
</dbReference>
<dbReference type="PANTHER" id="PTHR23023">
    <property type="entry name" value="DIMETHYLANILINE MONOOXYGENASE"/>
    <property type="match status" value="1"/>
</dbReference>
<evidence type="ECO:0000256" key="3">
    <source>
        <dbReference type="ARBA" id="ARBA00022827"/>
    </source>
</evidence>
<reference evidence="6" key="1">
    <citation type="submission" date="2016-03" db="EMBL/GenBank/DDBJ databases">
        <authorList>
            <person name="Devillers Hugo."/>
        </authorList>
    </citation>
    <scope>NUCLEOTIDE SEQUENCE [LARGE SCALE GENOMIC DNA]</scope>
</reference>